<dbReference type="Pfam" id="PF04232">
    <property type="entry name" value="SpoVS"/>
    <property type="match status" value="1"/>
</dbReference>
<proteinExistence type="predicted"/>
<name>A0A926DXY6_9FIRM</name>
<gene>
    <name evidence="1" type="ORF">H8711_04325</name>
</gene>
<accession>A0A926DXY6</accession>
<protein>
    <submittedName>
        <fullName evidence="1">Stage V sporulation protein S</fullName>
    </submittedName>
</protein>
<dbReference type="RefSeq" id="WP_249282314.1">
    <property type="nucleotide sequence ID" value="NZ_JACRST010000004.1"/>
</dbReference>
<dbReference type="InterPro" id="IPR007347">
    <property type="entry name" value="SpoVS"/>
</dbReference>
<comment type="caution">
    <text evidence="1">The sequence shown here is derived from an EMBL/GenBank/DDBJ whole genome shotgun (WGS) entry which is preliminary data.</text>
</comment>
<evidence type="ECO:0000313" key="1">
    <source>
        <dbReference type="EMBL" id="MBC8546161.1"/>
    </source>
</evidence>
<dbReference type="Gene3D" id="3.30.110.20">
    <property type="entry name" value="Alba-like domain"/>
    <property type="match status" value="1"/>
</dbReference>
<dbReference type="AlphaFoldDB" id="A0A926DXY6"/>
<dbReference type="GO" id="GO:0003676">
    <property type="term" value="F:nucleic acid binding"/>
    <property type="evidence" value="ECO:0007669"/>
    <property type="project" value="InterPro"/>
</dbReference>
<dbReference type="PANTHER" id="PTHR35331">
    <property type="entry name" value="STAGE V SPORULATION PROTEIN S"/>
    <property type="match status" value="1"/>
</dbReference>
<keyword evidence="2" id="KW-1185">Reference proteome</keyword>
<dbReference type="PANTHER" id="PTHR35331:SF1">
    <property type="entry name" value="STAGE V SPORULATION PROTEIN S"/>
    <property type="match status" value="1"/>
</dbReference>
<dbReference type="EMBL" id="JACRST010000004">
    <property type="protein sequence ID" value="MBC8546161.1"/>
    <property type="molecule type" value="Genomic_DNA"/>
</dbReference>
<reference evidence="1" key="1">
    <citation type="submission" date="2020-08" db="EMBL/GenBank/DDBJ databases">
        <title>Genome public.</title>
        <authorList>
            <person name="Liu C."/>
            <person name="Sun Q."/>
        </authorList>
    </citation>
    <scope>NUCLEOTIDE SEQUENCE</scope>
    <source>
        <strain evidence="1">NSJ-31</strain>
    </source>
</reference>
<organism evidence="1 2">
    <name type="scientific">Ligaoa zhengdingensis</name>
    <dbReference type="NCBI Taxonomy" id="2763658"/>
    <lineage>
        <taxon>Bacteria</taxon>
        <taxon>Bacillati</taxon>
        <taxon>Bacillota</taxon>
        <taxon>Clostridia</taxon>
        <taxon>Eubacteriales</taxon>
        <taxon>Oscillospiraceae</taxon>
        <taxon>Ligaoa</taxon>
    </lineage>
</organism>
<dbReference type="Proteomes" id="UP000653127">
    <property type="component" value="Unassembled WGS sequence"/>
</dbReference>
<evidence type="ECO:0000313" key="2">
    <source>
        <dbReference type="Proteomes" id="UP000653127"/>
    </source>
</evidence>
<dbReference type="InterPro" id="IPR036882">
    <property type="entry name" value="Alba-like_dom_sf"/>
</dbReference>
<sequence>MEVLKVSAKSVPNSVTGAIAGVIREKGAVEVQAVGAGASNQAVKAVAIARGYLAPAGIDLICIPAFANVVIDMEERTAIKLIVEPR</sequence>